<keyword evidence="3" id="KW-1185">Reference proteome</keyword>
<dbReference type="CDD" id="cd00077">
    <property type="entry name" value="HDc"/>
    <property type="match status" value="1"/>
</dbReference>
<dbReference type="PANTHER" id="PTHR43155:SF2">
    <property type="entry name" value="CYCLIC DI-GMP PHOSPHODIESTERASE PA4108"/>
    <property type="match status" value="1"/>
</dbReference>
<dbReference type="SUPFAM" id="SSF109604">
    <property type="entry name" value="HD-domain/PDEase-like"/>
    <property type="match status" value="1"/>
</dbReference>
<dbReference type="SMART" id="SM00471">
    <property type="entry name" value="HDc"/>
    <property type="match status" value="1"/>
</dbReference>
<dbReference type="EMBL" id="RZNY01000067">
    <property type="protein sequence ID" value="RUT37852.1"/>
    <property type="molecule type" value="Genomic_DNA"/>
</dbReference>
<dbReference type="InterPro" id="IPR003607">
    <property type="entry name" value="HD/PDEase_dom"/>
</dbReference>
<feature type="domain" description="HD-GYP" evidence="1">
    <location>
        <begin position="105"/>
        <end position="295"/>
    </location>
</feature>
<dbReference type="Pfam" id="PF13487">
    <property type="entry name" value="HD_5"/>
    <property type="match status" value="1"/>
</dbReference>
<evidence type="ECO:0000259" key="1">
    <source>
        <dbReference type="PROSITE" id="PS51832"/>
    </source>
</evidence>
<reference evidence="2 3" key="1">
    <citation type="submission" date="2018-12" db="EMBL/GenBank/DDBJ databases">
        <authorList>
            <person name="Sun L."/>
            <person name="Chen Z."/>
        </authorList>
    </citation>
    <scope>NUCLEOTIDE SEQUENCE [LARGE SCALE GENOMIC DNA]</scope>
    <source>
        <strain evidence="2 3">DSM 15890</strain>
    </source>
</reference>
<dbReference type="InterPro" id="IPR037522">
    <property type="entry name" value="HD_GYP_dom"/>
</dbReference>
<sequence>MRFISVEDIEQGQYLGRTVYSSNGTVLLSSGVQLTVYMINTLKRIGVTMLYIKDTDFGDIQMDEVLSESTKGQVFREMNELHEAVRSGKEWSTKKVFGGVDALLNDVLNHKDVLLQLTDIRTADNAQYLHAVNVCLISSMIGLNMGLGFSQLKDLAVGALLHDMGKSIPLPEGADEDDMKNHHTWRGFEVLKHKREFNLLIAHTALQHHERMDGSGVPRGLMGEEIHLYPKIVAVANRYDNLIGGGSEGTGRALLPHEACESLMASSEHELDHEVLVEFTRIVSVYPNGTGVRLSTKENGVVVQQHRGLPGRPVIRIIRGSGDDLDVKEIDLAVETTVFIEAVLA</sequence>
<dbReference type="PANTHER" id="PTHR43155">
    <property type="entry name" value="CYCLIC DI-GMP PHOSPHODIESTERASE PA4108-RELATED"/>
    <property type="match status" value="1"/>
</dbReference>
<name>A0A3S1BD39_9BACL</name>
<dbReference type="PROSITE" id="PS51832">
    <property type="entry name" value="HD_GYP"/>
    <property type="match status" value="1"/>
</dbReference>
<accession>A0A3S1BD39</accession>
<dbReference type="OrthoDB" id="9759601at2"/>
<dbReference type="Proteomes" id="UP000279446">
    <property type="component" value="Unassembled WGS sequence"/>
</dbReference>
<organism evidence="2 3">
    <name type="scientific">Paenibacillus anaericanus</name>
    <dbReference type="NCBI Taxonomy" id="170367"/>
    <lineage>
        <taxon>Bacteria</taxon>
        <taxon>Bacillati</taxon>
        <taxon>Bacillota</taxon>
        <taxon>Bacilli</taxon>
        <taxon>Bacillales</taxon>
        <taxon>Paenibacillaceae</taxon>
        <taxon>Paenibacillus</taxon>
    </lineage>
</organism>
<dbReference type="Gene3D" id="1.10.3210.10">
    <property type="entry name" value="Hypothetical protein af1432"/>
    <property type="match status" value="1"/>
</dbReference>
<evidence type="ECO:0000313" key="2">
    <source>
        <dbReference type="EMBL" id="RUT37852.1"/>
    </source>
</evidence>
<proteinExistence type="predicted"/>
<protein>
    <submittedName>
        <fullName evidence="2">HD domain-containing protein</fullName>
    </submittedName>
</protein>
<evidence type="ECO:0000313" key="3">
    <source>
        <dbReference type="Proteomes" id="UP000279446"/>
    </source>
</evidence>
<gene>
    <name evidence="2" type="ORF">EJP82_27625</name>
</gene>
<dbReference type="RefSeq" id="WP_127195277.1">
    <property type="nucleotide sequence ID" value="NZ_RZNY01000067.1"/>
</dbReference>
<comment type="caution">
    <text evidence="2">The sequence shown here is derived from an EMBL/GenBank/DDBJ whole genome shotgun (WGS) entry which is preliminary data.</text>
</comment>
<dbReference type="AlphaFoldDB" id="A0A3S1BD39"/>